<dbReference type="EMBL" id="CP002069">
    <property type="protein sequence ID" value="ADI73007.1"/>
    <property type="molecule type" value="Genomic_DNA"/>
</dbReference>
<dbReference type="RefSeq" id="WP_013193575.1">
    <property type="nucleotide sequence ID" value="NC_014253.1"/>
</dbReference>
<reference evidence="3 4" key="1">
    <citation type="submission" date="2010-06" db="EMBL/GenBank/DDBJ databases">
        <title>Complete sequence chromosome of Methanohalobium evestigatum Z-7303.</title>
        <authorList>
            <consortium name="US DOE Joint Genome Institute"/>
            <person name="Lucas S."/>
            <person name="Copeland A."/>
            <person name="Lapidus A."/>
            <person name="Cheng J.-F."/>
            <person name="Bruce D."/>
            <person name="Goodwin L."/>
            <person name="Pitluck S."/>
            <person name="Saunders E."/>
            <person name="Detter J.C."/>
            <person name="Han C."/>
            <person name="Tapia R."/>
            <person name="Land M."/>
            <person name="Hauser L."/>
            <person name="Kyrpides N."/>
            <person name="Mikhailova N."/>
            <person name="Sieprawska-Lupa M."/>
            <person name="Whitman W.B."/>
            <person name="Anderson I."/>
            <person name="Woyke T."/>
        </authorList>
    </citation>
    <scope>NUCLEOTIDE SEQUENCE [LARGE SCALE GENOMIC DNA]</scope>
    <source>
        <strain evidence="4">ATCC BAA-1072 / DSM 3721 / NBRC 107634 / OCM 161 / Z-7303</strain>
    </source>
</reference>
<feature type="transmembrane region" description="Helical" evidence="2">
    <location>
        <begin position="47"/>
        <end position="68"/>
    </location>
</feature>
<organism evidence="3 4">
    <name type="scientific">Methanohalobium evestigatum (strain ATCC BAA-1072 / DSM 3721 / NBRC 107634 / OCM 161 / Z-7303)</name>
    <dbReference type="NCBI Taxonomy" id="644295"/>
    <lineage>
        <taxon>Archaea</taxon>
        <taxon>Methanobacteriati</taxon>
        <taxon>Methanobacteriota</taxon>
        <taxon>Stenosarchaea group</taxon>
        <taxon>Methanomicrobia</taxon>
        <taxon>Methanosarcinales</taxon>
        <taxon>Methanosarcinaceae</taxon>
        <taxon>Methanohalobium</taxon>
    </lineage>
</organism>
<gene>
    <name evidence="3" type="ordered locus">Metev_0075</name>
</gene>
<dbReference type="InterPro" id="IPR043941">
    <property type="entry name" value="EMC6-arch"/>
</dbReference>
<dbReference type="STRING" id="644295.Metev_0075"/>
<keyword evidence="2" id="KW-0812">Transmembrane</keyword>
<feature type="transmembrane region" description="Helical" evidence="2">
    <location>
        <begin position="110"/>
        <end position="128"/>
    </location>
</feature>
<dbReference type="AlphaFoldDB" id="D7E5Y5"/>
<keyword evidence="2" id="KW-1133">Transmembrane helix</keyword>
<dbReference type="OrthoDB" id="50040at2157"/>
<sequence length="130" mass="14637">MSESTPQKQGKGKKEGTEEQESTSKVKSPEAFEKTPEQRRKDRVEGIIKTAVASILGIIAGVVAEYILGTGEGTTWYAIIVIIAIVTYYIQRVIYPQINISTKEFGLKDWFYVEFLVVDFALVTWVLMLN</sequence>
<feature type="region of interest" description="Disordered" evidence="1">
    <location>
        <begin position="1"/>
        <end position="42"/>
    </location>
</feature>
<dbReference type="GeneID" id="9345686"/>
<keyword evidence="4" id="KW-1185">Reference proteome</keyword>
<evidence type="ECO:0000313" key="3">
    <source>
        <dbReference type="EMBL" id="ADI73007.1"/>
    </source>
</evidence>
<evidence type="ECO:0000313" key="4">
    <source>
        <dbReference type="Proteomes" id="UP000000391"/>
    </source>
</evidence>
<feature type="compositionally biased region" description="Basic and acidic residues" evidence="1">
    <location>
        <begin position="12"/>
        <end position="42"/>
    </location>
</feature>
<dbReference type="Proteomes" id="UP000000391">
    <property type="component" value="Chromosome"/>
</dbReference>
<dbReference type="HOGENOM" id="CLU_144574_0_0_2"/>
<accession>D7E5Y5</accession>
<dbReference type="KEGG" id="mev:Metev_0075"/>
<feature type="transmembrane region" description="Helical" evidence="2">
    <location>
        <begin position="74"/>
        <end position="90"/>
    </location>
</feature>
<name>D7E5Y5_METEZ</name>
<keyword evidence="2" id="KW-0472">Membrane</keyword>
<protein>
    <submittedName>
        <fullName evidence="3">Uncharacterized protein</fullName>
    </submittedName>
</protein>
<evidence type="ECO:0000256" key="2">
    <source>
        <dbReference type="SAM" id="Phobius"/>
    </source>
</evidence>
<dbReference type="Pfam" id="PF19094">
    <property type="entry name" value="EMC6_arch"/>
    <property type="match status" value="1"/>
</dbReference>
<evidence type="ECO:0000256" key="1">
    <source>
        <dbReference type="SAM" id="MobiDB-lite"/>
    </source>
</evidence>
<proteinExistence type="predicted"/>